<dbReference type="InterPro" id="IPR018964">
    <property type="entry name" value="Phage_phiJL001_Gp84_C"/>
</dbReference>
<keyword evidence="3" id="KW-1185">Reference proteome</keyword>
<sequence length="265" mass="28980">MSLLSREIELYDFSIGLHHWRYTDAKREAIVEGQRYAPITLTREKILQSAEDAKNALQITAPLDLPLLNLFRPVPPGLRLRLDLKRVRVRDGQVRLGWTGHVANLDETHSVAKLRCESLAAAVETLGLRRSWQSNCPLVLYSQGLGLCNADPDAHAVPAVLSDATGYSVASAAFDAFDDGHFDGGVLQWTATLGVERRFVVSHVGATLRLLTPAALAPDARVVAFPGCDRTLGPNGCPKFRNELNYGGQPTLKGMRNPFGSDPVF</sequence>
<dbReference type="Pfam" id="PF09356">
    <property type="entry name" value="Phage_BR0599"/>
    <property type="match status" value="1"/>
</dbReference>
<name>A0ABP9AKN6_9GAMM</name>
<evidence type="ECO:0000313" key="2">
    <source>
        <dbReference type="EMBL" id="GAA4782532.1"/>
    </source>
</evidence>
<gene>
    <name evidence="2" type="ORF">GCM10023307_03870</name>
</gene>
<accession>A0ABP9AKN6</accession>
<comment type="caution">
    <text evidence="2">The sequence shown here is derived from an EMBL/GenBank/DDBJ whole genome shotgun (WGS) entry which is preliminary data.</text>
</comment>
<evidence type="ECO:0000259" key="1">
    <source>
        <dbReference type="Pfam" id="PF09356"/>
    </source>
</evidence>
<reference evidence="3" key="1">
    <citation type="journal article" date="2019" name="Int. J. Syst. Evol. Microbiol.">
        <title>The Global Catalogue of Microorganisms (GCM) 10K type strain sequencing project: providing services to taxonomists for standard genome sequencing and annotation.</title>
        <authorList>
            <consortium name="The Broad Institute Genomics Platform"/>
            <consortium name="The Broad Institute Genome Sequencing Center for Infectious Disease"/>
            <person name="Wu L."/>
            <person name="Ma J."/>
        </authorList>
    </citation>
    <scope>NUCLEOTIDE SEQUENCE [LARGE SCALE GENOMIC DNA]</scope>
    <source>
        <strain evidence="3">JCM 18204</strain>
    </source>
</reference>
<evidence type="ECO:0000313" key="3">
    <source>
        <dbReference type="Proteomes" id="UP001499959"/>
    </source>
</evidence>
<dbReference type="EMBL" id="BAABJE010000001">
    <property type="protein sequence ID" value="GAA4782532.1"/>
    <property type="molecule type" value="Genomic_DNA"/>
</dbReference>
<dbReference type="RefSeq" id="WP_345301583.1">
    <property type="nucleotide sequence ID" value="NZ_BAABJE010000001.1"/>
</dbReference>
<proteinExistence type="predicted"/>
<organism evidence="2 3">
    <name type="scientific">Lysobacter hankyongensis</name>
    <dbReference type="NCBI Taxonomy" id="1176535"/>
    <lineage>
        <taxon>Bacteria</taxon>
        <taxon>Pseudomonadati</taxon>
        <taxon>Pseudomonadota</taxon>
        <taxon>Gammaproteobacteria</taxon>
        <taxon>Lysobacterales</taxon>
        <taxon>Lysobacteraceae</taxon>
        <taxon>Lysobacter</taxon>
    </lineage>
</organism>
<dbReference type="Proteomes" id="UP001499959">
    <property type="component" value="Unassembled WGS sequence"/>
</dbReference>
<feature type="domain" description="Bacteriophage phiJL001 Gp84 C-terminal" evidence="1">
    <location>
        <begin position="180"/>
        <end position="253"/>
    </location>
</feature>
<protein>
    <recommendedName>
        <fullName evidence="1">Bacteriophage phiJL001 Gp84 C-terminal domain-containing protein</fullName>
    </recommendedName>
</protein>